<comment type="subcellular location">
    <subcellularLocation>
        <location evidence="10">Cell membrane</location>
        <topology evidence="10">Single-pass type II membrane protein</topology>
    </subcellularLocation>
    <subcellularLocation>
        <location evidence="1">Membrane</location>
    </subcellularLocation>
</comment>
<feature type="region of interest" description="Disordered" evidence="12">
    <location>
        <begin position="129"/>
        <end position="150"/>
    </location>
</feature>
<keyword evidence="8 10" id="KW-0408">Iron</keyword>
<evidence type="ECO:0000313" key="13">
    <source>
        <dbReference type="EMBL" id="OHT20293.1"/>
    </source>
</evidence>
<dbReference type="AlphaFoldDB" id="A0A1S1HGF0"/>
<dbReference type="Pfam" id="PF03100">
    <property type="entry name" value="CcmE"/>
    <property type="match status" value="1"/>
</dbReference>
<protein>
    <recommendedName>
        <fullName evidence="10">Cytochrome c-type biogenesis protein CcmE</fullName>
    </recommendedName>
    <alternativeName>
        <fullName evidence="10">Cytochrome c maturation protein E</fullName>
    </alternativeName>
    <alternativeName>
        <fullName evidence="10">Heme chaperone CcmE</fullName>
    </alternativeName>
</protein>
<keyword evidence="9 10" id="KW-0472">Membrane</keyword>
<keyword evidence="6 10" id="KW-0735">Signal-anchor</keyword>
<dbReference type="GO" id="GO:0017003">
    <property type="term" value="P:protein-heme linkage"/>
    <property type="evidence" value="ECO:0007669"/>
    <property type="project" value="UniProtKB-UniRule"/>
</dbReference>
<keyword evidence="2 10" id="KW-0349">Heme</keyword>
<comment type="similarity">
    <text evidence="10">Belongs to the CcmE/CycJ family.</text>
</comment>
<evidence type="ECO:0000256" key="4">
    <source>
        <dbReference type="ARBA" id="ARBA00022723"/>
    </source>
</evidence>
<dbReference type="Proteomes" id="UP000179467">
    <property type="component" value="Unassembled WGS sequence"/>
</dbReference>
<name>A0A1S1HGF0_9SPHN</name>
<evidence type="ECO:0000256" key="5">
    <source>
        <dbReference type="ARBA" id="ARBA00022748"/>
    </source>
</evidence>
<dbReference type="GO" id="GO:0017004">
    <property type="term" value="P:cytochrome complex assembly"/>
    <property type="evidence" value="ECO:0007669"/>
    <property type="project" value="UniProtKB-KW"/>
</dbReference>
<feature type="topological domain" description="Cytoplasmic" evidence="10">
    <location>
        <begin position="1"/>
        <end position="7"/>
    </location>
</feature>
<keyword evidence="3 10" id="KW-0812">Transmembrane</keyword>
<evidence type="ECO:0000313" key="14">
    <source>
        <dbReference type="Proteomes" id="UP000179467"/>
    </source>
</evidence>
<dbReference type="SUPFAM" id="SSF82093">
    <property type="entry name" value="Heme chaperone CcmE"/>
    <property type="match status" value="1"/>
</dbReference>
<keyword evidence="10" id="KW-1003">Cell membrane</keyword>
<dbReference type="InterPro" id="IPR004329">
    <property type="entry name" value="CcmE"/>
</dbReference>
<dbReference type="InterPro" id="IPR012340">
    <property type="entry name" value="NA-bd_OB-fold"/>
</dbReference>
<dbReference type="NCBIfam" id="NF009727">
    <property type="entry name" value="PRK13254.1-1"/>
    <property type="match status" value="1"/>
</dbReference>
<reference evidence="13 14" key="1">
    <citation type="submission" date="2016-09" db="EMBL/GenBank/DDBJ databases">
        <title>Metabolic pathway, cell adaptation mechanisms and a novel monoxygenase revealed through proteogenomic-transcription analysis of a Sphingomonas haloaromaticamans strain degrading the fungicide ortho-phenylphenol.</title>
        <authorList>
            <person name="Perruchon C."/>
            <person name="Papadopoulou E.S."/>
            <person name="Rousidou C."/>
            <person name="Vasileiadis S."/>
            <person name="Tanou G."/>
            <person name="Amoutzias G."/>
            <person name="Molassiotis A."/>
            <person name="Karpouzas D.G."/>
        </authorList>
    </citation>
    <scope>NUCLEOTIDE SEQUENCE [LARGE SCALE GENOMIC DNA]</scope>
    <source>
        <strain evidence="13 14">P3</strain>
    </source>
</reference>
<evidence type="ECO:0000256" key="9">
    <source>
        <dbReference type="ARBA" id="ARBA00023136"/>
    </source>
</evidence>
<evidence type="ECO:0000256" key="7">
    <source>
        <dbReference type="ARBA" id="ARBA00022989"/>
    </source>
</evidence>
<organism evidence="13 14">
    <name type="scientific">Edaphosphingomonas haloaromaticamans</name>
    <dbReference type="NCBI Taxonomy" id="653954"/>
    <lineage>
        <taxon>Bacteria</taxon>
        <taxon>Pseudomonadati</taxon>
        <taxon>Pseudomonadota</taxon>
        <taxon>Alphaproteobacteria</taxon>
        <taxon>Sphingomonadales</taxon>
        <taxon>Rhizorhabdaceae</taxon>
        <taxon>Edaphosphingomonas</taxon>
    </lineage>
</organism>
<feature type="topological domain" description="Extracellular" evidence="10">
    <location>
        <begin position="29"/>
        <end position="150"/>
    </location>
</feature>
<evidence type="ECO:0000256" key="10">
    <source>
        <dbReference type="HAMAP-Rule" id="MF_01959"/>
    </source>
</evidence>
<evidence type="ECO:0000256" key="1">
    <source>
        <dbReference type="ARBA" id="ARBA00004370"/>
    </source>
</evidence>
<dbReference type="GO" id="GO:0046872">
    <property type="term" value="F:metal ion binding"/>
    <property type="evidence" value="ECO:0007669"/>
    <property type="project" value="UniProtKB-KW"/>
</dbReference>
<dbReference type="Gene3D" id="2.40.50.140">
    <property type="entry name" value="Nucleic acid-binding proteins"/>
    <property type="match status" value="1"/>
</dbReference>
<comment type="function">
    <text evidence="10">Heme chaperone required for the biogenesis of c-type cytochromes. Transiently binds heme delivered by CcmC and transfers the heme to apo-cytochromes in a process facilitated by CcmF and CcmH.</text>
</comment>
<keyword evidence="5 10" id="KW-0201">Cytochrome c-type biogenesis</keyword>
<evidence type="ECO:0000256" key="6">
    <source>
        <dbReference type="ARBA" id="ARBA00022968"/>
    </source>
</evidence>
<keyword evidence="4 10" id="KW-0479">Metal-binding</keyword>
<gene>
    <name evidence="10 13" type="primary">ccmE</name>
    <name evidence="10" type="synonym">cycJ</name>
    <name evidence="13" type="ORF">BHE75_02290</name>
</gene>
<evidence type="ECO:0000256" key="8">
    <source>
        <dbReference type="ARBA" id="ARBA00023004"/>
    </source>
</evidence>
<evidence type="ECO:0000256" key="11">
    <source>
        <dbReference type="PIRSR" id="PIRSR604329-50"/>
    </source>
</evidence>
<dbReference type="PANTHER" id="PTHR34128:SF2">
    <property type="entry name" value="CYTOCHROME C-TYPE BIOGENESIS PROTEIN CCME HOMOLOG, MITOCHONDRIAL"/>
    <property type="match status" value="1"/>
</dbReference>
<evidence type="ECO:0000256" key="12">
    <source>
        <dbReference type="SAM" id="MobiDB-lite"/>
    </source>
</evidence>
<sequence length="150" mass="15914">MKAKHQRLVLALVAVGAIIGAAFLAMSALKDTAALFRTPSEVAKGQVPVDKPMRLAGMVVPGSIARDADGVTIRFLLTDEGATAPVRFRGITPDLFKEGSGAVAEGRLGADGIFVADNILAKHDERYMPPQMESAMKSEKDKAARQGRQP</sequence>
<dbReference type="PANTHER" id="PTHR34128">
    <property type="entry name" value="CYTOCHROME C-TYPE BIOGENESIS PROTEIN CCME HOMOLOG, MITOCHONDRIAL"/>
    <property type="match status" value="1"/>
</dbReference>
<evidence type="ECO:0000256" key="3">
    <source>
        <dbReference type="ARBA" id="ARBA00022692"/>
    </source>
</evidence>
<dbReference type="GO" id="GO:0020037">
    <property type="term" value="F:heme binding"/>
    <property type="evidence" value="ECO:0007669"/>
    <property type="project" value="InterPro"/>
</dbReference>
<dbReference type="InterPro" id="IPR036127">
    <property type="entry name" value="CcmE-like_sf"/>
</dbReference>
<dbReference type="RefSeq" id="WP_015456908.1">
    <property type="nucleotide sequence ID" value="NZ_MIPT01000001.1"/>
</dbReference>
<evidence type="ECO:0000256" key="2">
    <source>
        <dbReference type="ARBA" id="ARBA00022617"/>
    </source>
</evidence>
<dbReference type="EMBL" id="MIPT01000001">
    <property type="protein sequence ID" value="OHT20293.1"/>
    <property type="molecule type" value="Genomic_DNA"/>
</dbReference>
<feature type="binding site" description="covalent" evidence="10 11">
    <location>
        <position position="123"/>
    </location>
    <ligand>
        <name>heme</name>
        <dbReference type="ChEBI" id="CHEBI:30413"/>
    </ligand>
</feature>
<dbReference type="GO" id="GO:0005886">
    <property type="term" value="C:plasma membrane"/>
    <property type="evidence" value="ECO:0007669"/>
    <property type="project" value="UniProtKB-SubCell"/>
</dbReference>
<dbReference type="HAMAP" id="MF_01959">
    <property type="entry name" value="CcmE"/>
    <property type="match status" value="1"/>
</dbReference>
<keyword evidence="14" id="KW-1185">Reference proteome</keyword>
<accession>A0A1S1HGF0</accession>
<proteinExistence type="inferred from homology"/>
<dbReference type="OrthoDB" id="9793584at2"/>
<comment type="caution">
    <text evidence="13">The sequence shown here is derived from an EMBL/GenBank/DDBJ whole genome shotgun (WGS) entry which is preliminary data.</text>
</comment>
<keyword evidence="7 10" id="KW-1133">Transmembrane helix</keyword>
<feature type="binding site" description="axial binding residue" evidence="10 11">
    <location>
        <position position="127"/>
    </location>
    <ligand>
        <name>heme</name>
        <dbReference type="ChEBI" id="CHEBI:30413"/>
    </ligand>
    <ligandPart>
        <name>Fe</name>
        <dbReference type="ChEBI" id="CHEBI:18248"/>
    </ligandPart>
</feature>